<feature type="modified residue" description="4-aspartylphosphate" evidence="2">
    <location>
        <position position="54"/>
    </location>
</feature>
<dbReference type="SMART" id="SM00448">
    <property type="entry name" value="REC"/>
    <property type="match status" value="1"/>
</dbReference>
<accession>A0ABX8JBE1</accession>
<dbReference type="PANTHER" id="PTHR44591:SF3">
    <property type="entry name" value="RESPONSE REGULATORY DOMAIN-CONTAINING PROTEIN"/>
    <property type="match status" value="1"/>
</dbReference>
<evidence type="ECO:0000256" key="1">
    <source>
        <dbReference type="ARBA" id="ARBA00022553"/>
    </source>
</evidence>
<dbReference type="PROSITE" id="PS50110">
    <property type="entry name" value="RESPONSE_REGULATORY"/>
    <property type="match status" value="1"/>
</dbReference>
<reference evidence="4 5" key="1">
    <citation type="submission" date="2021-06" db="EMBL/GenBank/DDBJ databases">
        <title>Gemonas diversity in paddy soil.</title>
        <authorList>
            <person name="Liu G."/>
        </authorList>
    </citation>
    <scope>NUCLEOTIDE SEQUENCE [LARGE SCALE GENOMIC DNA]</scope>
    <source>
        <strain evidence="4 5">RG10</strain>
    </source>
</reference>
<dbReference type="PANTHER" id="PTHR44591">
    <property type="entry name" value="STRESS RESPONSE REGULATOR PROTEIN 1"/>
    <property type="match status" value="1"/>
</dbReference>
<feature type="domain" description="Response regulatory" evidence="3">
    <location>
        <begin position="4"/>
        <end position="121"/>
    </location>
</feature>
<dbReference type="Proteomes" id="UP000683557">
    <property type="component" value="Chromosome"/>
</dbReference>
<dbReference type="Pfam" id="PF00072">
    <property type="entry name" value="Response_reg"/>
    <property type="match status" value="1"/>
</dbReference>
<gene>
    <name evidence="4" type="ORF">KP004_14130</name>
</gene>
<protein>
    <submittedName>
        <fullName evidence="4">Response regulator</fullName>
    </submittedName>
</protein>
<evidence type="ECO:0000259" key="3">
    <source>
        <dbReference type="PROSITE" id="PS50110"/>
    </source>
</evidence>
<dbReference type="InterPro" id="IPR050595">
    <property type="entry name" value="Bact_response_regulator"/>
</dbReference>
<keyword evidence="5" id="KW-1185">Reference proteome</keyword>
<keyword evidence="1 2" id="KW-0597">Phosphoprotein</keyword>
<evidence type="ECO:0000313" key="5">
    <source>
        <dbReference type="Proteomes" id="UP000683557"/>
    </source>
</evidence>
<evidence type="ECO:0000256" key="2">
    <source>
        <dbReference type="PROSITE-ProRule" id="PRU00169"/>
    </source>
</evidence>
<dbReference type="InterPro" id="IPR001789">
    <property type="entry name" value="Sig_transdc_resp-reg_receiver"/>
</dbReference>
<sequence length="138" mass="15196">MLNKVLVVDDSALIHQMYHLVLARYRCQVLDAKNGQEALDILAQQDDVQLVLLDINMPVMNGVQFLEKAAALGITERVPVVIVSTEGKEADTVQGLKLGANGYLTKPFTPSQLHEVIVKVLQASETCVEQVKETALER</sequence>
<organism evidence="4 5">
    <name type="scientific">Geomonas oryzisoli</name>
    <dbReference type="NCBI Taxonomy" id="2847992"/>
    <lineage>
        <taxon>Bacteria</taxon>
        <taxon>Pseudomonadati</taxon>
        <taxon>Thermodesulfobacteriota</taxon>
        <taxon>Desulfuromonadia</taxon>
        <taxon>Geobacterales</taxon>
        <taxon>Geobacteraceae</taxon>
        <taxon>Geomonas</taxon>
    </lineage>
</organism>
<dbReference type="EMBL" id="CP076723">
    <property type="protein sequence ID" value="QWV95734.1"/>
    <property type="molecule type" value="Genomic_DNA"/>
</dbReference>
<proteinExistence type="predicted"/>
<evidence type="ECO:0000313" key="4">
    <source>
        <dbReference type="EMBL" id="QWV95734.1"/>
    </source>
</evidence>
<name>A0ABX8JBE1_9BACT</name>